<dbReference type="CDD" id="cd16279">
    <property type="entry name" value="metallo-hydrolase-like_MBL-fold"/>
    <property type="match status" value="1"/>
</dbReference>
<sequence>MATVTFLGTGDSMGVPRSYCSCSVCEEARTSDVNRRLRSSVLIEFNEEESGVRHVESSADEPIDFKEDKMLLDCGPDFGAQMEARGLRWVEHVLLTHPHNDHVAGLPEYADACRWLGHIGRVYAPADVNAACKARYPWVDKFIEFTDLDPAAGFTFAGWAIRPWRVCHGKNGYAYAYRFERGRRVWVYCSDAINLSEQEKAPMLGADLLVLGTSFYREPYDFATRSVYDMIEGEAVVAEVGAAAAVFTHMSHDVDMRREYPLPGHIRLAQAGLQVEV</sequence>
<dbReference type="InterPro" id="IPR001279">
    <property type="entry name" value="Metallo-B-lactamas"/>
</dbReference>
<evidence type="ECO:0000313" key="6">
    <source>
        <dbReference type="Proteomes" id="UP000076927"/>
    </source>
</evidence>
<organism evidence="5 6">
    <name type="scientific">Paenibacillus swuensis</name>
    <dbReference type="NCBI Taxonomy" id="1178515"/>
    <lineage>
        <taxon>Bacteria</taxon>
        <taxon>Bacillati</taxon>
        <taxon>Bacillota</taxon>
        <taxon>Bacilli</taxon>
        <taxon>Bacillales</taxon>
        <taxon>Paenibacillaceae</taxon>
        <taxon>Paenibacillus</taxon>
    </lineage>
</organism>
<feature type="domain" description="Metallo-beta-lactamase" evidence="4">
    <location>
        <begin position="70"/>
        <end position="250"/>
    </location>
</feature>
<comment type="catalytic activity">
    <reaction evidence="1">
        <text>3',5'-cyclic CMP + H2O = CMP + H(+)</text>
        <dbReference type="Rhea" id="RHEA:72675"/>
        <dbReference type="ChEBI" id="CHEBI:15377"/>
        <dbReference type="ChEBI" id="CHEBI:15378"/>
        <dbReference type="ChEBI" id="CHEBI:58003"/>
        <dbReference type="ChEBI" id="CHEBI:60377"/>
    </reaction>
    <physiologicalReaction direction="left-to-right" evidence="1">
        <dbReference type="Rhea" id="RHEA:72676"/>
    </physiologicalReaction>
</comment>
<dbReference type="SUPFAM" id="SSF56281">
    <property type="entry name" value="Metallo-hydrolase/oxidoreductase"/>
    <property type="match status" value="1"/>
</dbReference>
<dbReference type="PANTHER" id="PTHR42663:SF6">
    <property type="entry name" value="HYDROLASE C777.06C-RELATED"/>
    <property type="match status" value="1"/>
</dbReference>
<dbReference type="OrthoDB" id="9800940at2"/>
<dbReference type="Proteomes" id="UP000076927">
    <property type="component" value="Chromosome"/>
</dbReference>
<accession>A0A172TLB6</accession>
<evidence type="ECO:0000256" key="2">
    <source>
        <dbReference type="ARBA" id="ARBA00034301"/>
    </source>
</evidence>
<evidence type="ECO:0000259" key="4">
    <source>
        <dbReference type="Pfam" id="PF12706"/>
    </source>
</evidence>
<gene>
    <name evidence="5" type="ORF">SY83_17710</name>
</gene>
<proteinExistence type="predicted"/>
<dbReference type="AlphaFoldDB" id="A0A172TLB6"/>
<name>A0A172TLB6_9BACL</name>
<dbReference type="KEGG" id="pswu:SY83_17710"/>
<reference evidence="5 6" key="1">
    <citation type="submission" date="2015-01" db="EMBL/GenBank/DDBJ databases">
        <title>Paenibacillus swuensis/DY6/whole genome sequencing.</title>
        <authorList>
            <person name="Kim M.K."/>
            <person name="Srinivasan S."/>
            <person name="Lee J.-J."/>
        </authorList>
    </citation>
    <scope>NUCLEOTIDE SEQUENCE [LARGE SCALE GENOMIC DNA]</scope>
    <source>
        <strain evidence="5 6">DY6</strain>
    </source>
</reference>
<dbReference type="PANTHER" id="PTHR42663">
    <property type="entry name" value="HYDROLASE C777.06C-RELATED-RELATED"/>
    <property type="match status" value="1"/>
</dbReference>
<keyword evidence="6" id="KW-1185">Reference proteome</keyword>
<dbReference type="STRING" id="1178515.SY83_17710"/>
<evidence type="ECO:0000256" key="3">
    <source>
        <dbReference type="ARBA" id="ARBA00048505"/>
    </source>
</evidence>
<comment type="function">
    <text evidence="2">Counteracts the endogenous Pycsar antiviral defense system. Phosphodiesterase that enables metal-dependent hydrolysis of host cyclic nucleotide Pycsar defense signals such as cCMP and cUMP.</text>
</comment>
<dbReference type="RefSeq" id="WP_068608924.1">
    <property type="nucleotide sequence ID" value="NZ_CP011388.1"/>
</dbReference>
<dbReference type="Gene3D" id="3.60.15.10">
    <property type="entry name" value="Ribonuclease Z/Hydroxyacylglutathione hydrolase-like"/>
    <property type="match status" value="1"/>
</dbReference>
<evidence type="ECO:0000313" key="5">
    <source>
        <dbReference type="EMBL" id="ANE47820.1"/>
    </source>
</evidence>
<dbReference type="PATRIC" id="fig|1178515.4.peg.3569"/>
<comment type="catalytic activity">
    <reaction evidence="3">
        <text>3',5'-cyclic UMP + H2O = UMP + H(+)</text>
        <dbReference type="Rhea" id="RHEA:70575"/>
        <dbReference type="ChEBI" id="CHEBI:15377"/>
        <dbReference type="ChEBI" id="CHEBI:15378"/>
        <dbReference type="ChEBI" id="CHEBI:57865"/>
        <dbReference type="ChEBI" id="CHEBI:184387"/>
    </reaction>
    <physiologicalReaction direction="left-to-right" evidence="3">
        <dbReference type="Rhea" id="RHEA:70576"/>
    </physiologicalReaction>
</comment>
<dbReference type="InterPro" id="IPR036866">
    <property type="entry name" value="RibonucZ/Hydroxyglut_hydro"/>
</dbReference>
<protein>
    <recommendedName>
        <fullName evidence="4">Metallo-beta-lactamase domain-containing protein</fullName>
    </recommendedName>
</protein>
<dbReference type="Pfam" id="PF12706">
    <property type="entry name" value="Lactamase_B_2"/>
    <property type="match status" value="1"/>
</dbReference>
<dbReference type="EMBL" id="CP011388">
    <property type="protein sequence ID" value="ANE47820.1"/>
    <property type="molecule type" value="Genomic_DNA"/>
</dbReference>
<evidence type="ECO:0000256" key="1">
    <source>
        <dbReference type="ARBA" id="ARBA00034221"/>
    </source>
</evidence>